<evidence type="ECO:0000256" key="15">
    <source>
        <dbReference type="ARBA" id="ARBA00023242"/>
    </source>
</evidence>
<keyword evidence="6" id="KW-0158">Chromosome</keyword>
<evidence type="ECO:0000256" key="5">
    <source>
        <dbReference type="ARBA" id="ARBA00012865"/>
    </source>
</evidence>
<keyword evidence="11" id="KW-0269">Exonuclease</keyword>
<evidence type="ECO:0000256" key="10">
    <source>
        <dbReference type="ARBA" id="ARBA00022801"/>
    </source>
</evidence>
<proteinExistence type="inferred from homology"/>
<evidence type="ECO:0000256" key="13">
    <source>
        <dbReference type="ARBA" id="ARBA00023172"/>
    </source>
</evidence>
<dbReference type="GO" id="GO:0004519">
    <property type="term" value="F:endonuclease activity"/>
    <property type="evidence" value="ECO:0007669"/>
    <property type="project" value="UniProtKB-KW"/>
</dbReference>
<keyword evidence="9" id="KW-0227">DNA damage</keyword>
<evidence type="ECO:0000256" key="2">
    <source>
        <dbReference type="ARBA" id="ARBA00004123"/>
    </source>
</evidence>
<keyword evidence="14" id="KW-0234">DNA repair</keyword>
<dbReference type="GO" id="GO:0006303">
    <property type="term" value="P:double-strand break repair via nonhomologous end joining"/>
    <property type="evidence" value="ECO:0007669"/>
    <property type="project" value="TreeGrafter"/>
</dbReference>
<evidence type="ECO:0000256" key="4">
    <source>
        <dbReference type="ARBA" id="ARBA00010304"/>
    </source>
</evidence>
<keyword evidence="13" id="KW-0233">DNA recombination</keyword>
<evidence type="ECO:0000256" key="1">
    <source>
        <dbReference type="ARBA" id="ARBA00001526"/>
    </source>
</evidence>
<evidence type="ECO:0000256" key="6">
    <source>
        <dbReference type="ARBA" id="ARBA00022454"/>
    </source>
</evidence>
<dbReference type="GO" id="GO:0008800">
    <property type="term" value="F:beta-lactamase activity"/>
    <property type="evidence" value="ECO:0007669"/>
    <property type="project" value="UniProtKB-EC"/>
</dbReference>
<evidence type="ECO:0000256" key="17">
    <source>
        <dbReference type="ARBA" id="ARBA00039759"/>
    </source>
</evidence>
<evidence type="ECO:0000256" key="14">
    <source>
        <dbReference type="ARBA" id="ARBA00023204"/>
    </source>
</evidence>
<evidence type="ECO:0000256" key="3">
    <source>
        <dbReference type="ARBA" id="ARBA00004574"/>
    </source>
</evidence>
<reference evidence="22 23" key="1">
    <citation type="journal article" date="2020" name="IScience">
        <title>Genome Sequencing of the Endangered Kingdonia uniflora (Circaeasteraceae, Ranunculales) Reveals Potential Mechanisms of Evolutionary Specialization.</title>
        <authorList>
            <person name="Sun Y."/>
            <person name="Deng T."/>
            <person name="Zhang A."/>
            <person name="Moore M.J."/>
            <person name="Landis J.B."/>
            <person name="Lin N."/>
            <person name="Zhang H."/>
            <person name="Zhang X."/>
            <person name="Huang J."/>
            <person name="Zhang X."/>
            <person name="Sun H."/>
            <person name="Wang H."/>
        </authorList>
    </citation>
    <scope>NUCLEOTIDE SEQUENCE [LARGE SCALE GENOMIC DNA]</scope>
    <source>
        <strain evidence="22">TB1705</strain>
        <tissue evidence="22">Leaf</tissue>
    </source>
</reference>
<dbReference type="InterPro" id="IPR036866">
    <property type="entry name" value="RibonucZ/Hydroxyglut_hydro"/>
</dbReference>
<dbReference type="GO" id="GO:0003684">
    <property type="term" value="F:damaged DNA binding"/>
    <property type="evidence" value="ECO:0007669"/>
    <property type="project" value="TreeGrafter"/>
</dbReference>
<organism evidence="22 23">
    <name type="scientific">Kingdonia uniflora</name>
    <dbReference type="NCBI Taxonomy" id="39325"/>
    <lineage>
        <taxon>Eukaryota</taxon>
        <taxon>Viridiplantae</taxon>
        <taxon>Streptophyta</taxon>
        <taxon>Embryophyta</taxon>
        <taxon>Tracheophyta</taxon>
        <taxon>Spermatophyta</taxon>
        <taxon>Magnoliopsida</taxon>
        <taxon>Ranunculales</taxon>
        <taxon>Circaeasteraceae</taxon>
        <taxon>Kingdonia</taxon>
    </lineage>
</organism>
<protein>
    <recommendedName>
        <fullName evidence="16">5' exonuclease Apollo</fullName>
        <ecNumber evidence="5">3.5.2.6</ecNumber>
    </recommendedName>
    <alternativeName>
        <fullName evidence="18">DNA cross-link repair 1B protein</fullName>
    </alternativeName>
    <alternativeName>
        <fullName evidence="19">DNA cross-link repair 1C protein</fullName>
    </alternativeName>
    <alternativeName>
        <fullName evidence="17">Protein artemis</fullName>
    </alternativeName>
    <alternativeName>
        <fullName evidence="20">SNM1 homolog B</fullName>
    </alternativeName>
</protein>
<dbReference type="SUPFAM" id="SSF56281">
    <property type="entry name" value="Metallo-hydrolase/oxidoreductase"/>
    <property type="match status" value="1"/>
</dbReference>
<evidence type="ECO:0000256" key="19">
    <source>
        <dbReference type="ARBA" id="ARBA00042677"/>
    </source>
</evidence>
<dbReference type="Gene3D" id="3.40.50.12650">
    <property type="match status" value="1"/>
</dbReference>
<keyword evidence="15" id="KW-0539">Nucleus</keyword>
<dbReference type="Proteomes" id="UP000541444">
    <property type="component" value="Unassembled WGS sequence"/>
</dbReference>
<evidence type="ECO:0000256" key="9">
    <source>
        <dbReference type="ARBA" id="ARBA00022763"/>
    </source>
</evidence>
<evidence type="ECO:0000256" key="12">
    <source>
        <dbReference type="ARBA" id="ARBA00022895"/>
    </source>
</evidence>
<name>A0A7J7M9K7_9MAGN</name>
<keyword evidence="7" id="KW-0540">Nuclease</keyword>
<comment type="caution">
    <text evidence="22">The sequence shown here is derived from an EMBL/GenBank/DDBJ whole genome shotgun (WGS) entry which is preliminary data.</text>
</comment>
<evidence type="ECO:0000313" key="22">
    <source>
        <dbReference type="EMBL" id="KAF6151571.1"/>
    </source>
</evidence>
<dbReference type="AlphaFoldDB" id="A0A7J7M9K7"/>
<evidence type="ECO:0000256" key="20">
    <source>
        <dbReference type="ARBA" id="ARBA00042738"/>
    </source>
</evidence>
<dbReference type="GO" id="GO:0006310">
    <property type="term" value="P:DNA recombination"/>
    <property type="evidence" value="ECO:0007669"/>
    <property type="project" value="UniProtKB-KW"/>
</dbReference>
<sequence>MEKGMISVDKWSEESQVYFLTHLHSDHTKGLSSKWSKGPLLCSSITAKLFPTKFPDFDLSFLQVLDIGSSYSLSLVSPTTGLEISFQVTTIDADHCPGAVMYLFRGEFGCILYTGDFRWEATSEKALLGKSMLIKALGGDKIDFLYLDNTYCNPSYSFPPREVTARQVVNIIASHPQHDVIIAINTLGKEDLLIHISRALSIKIWVWPERLQTMHLLGFHDIFTTKTSLTRVRAVPFYSFSINTLEELNTMRPTIGIMPSGLPWLVRPVDERDYSLGLSLPIFQHTTKCQETEESSSLRKFHQYIYTVPYSDHSCFDEIKEFIKLVCPLSIKGIVSSSSCSIDPLYYLSHLCGPNQVIEQTTKKFRTRKVDESLEEKHVKVVKSIAVEFKKEKNMNVGCLSVRRSRVSVLRRFRRGAKIVERSGVD</sequence>
<dbReference type="Gene3D" id="3.60.15.10">
    <property type="entry name" value="Ribonuclease Z/Hydroxyacylglutathione hydrolase-like"/>
    <property type="match status" value="1"/>
</dbReference>
<comment type="similarity">
    <text evidence="4">Belongs to the DNA repair metallo-beta-lactamase (DRMBL) family.</text>
</comment>
<dbReference type="GO" id="GO:0000781">
    <property type="term" value="C:chromosome, telomeric region"/>
    <property type="evidence" value="ECO:0007669"/>
    <property type="project" value="UniProtKB-SubCell"/>
</dbReference>
<dbReference type="FunFam" id="3.40.50.12650:FF:000003">
    <property type="entry name" value="DNA cross-link repair 1B"/>
    <property type="match status" value="1"/>
</dbReference>
<dbReference type="EMBL" id="JACGCM010001686">
    <property type="protein sequence ID" value="KAF6151571.1"/>
    <property type="molecule type" value="Genomic_DNA"/>
</dbReference>
<dbReference type="Pfam" id="PF07522">
    <property type="entry name" value="DRMBL"/>
    <property type="match status" value="1"/>
</dbReference>
<comment type="subcellular location">
    <subcellularLocation>
        <location evidence="3">Chromosome</location>
        <location evidence="3">Telomere</location>
    </subcellularLocation>
    <subcellularLocation>
        <location evidence="2">Nucleus</location>
    </subcellularLocation>
</comment>
<dbReference type="GO" id="GO:0005634">
    <property type="term" value="C:nucleus"/>
    <property type="evidence" value="ECO:0007669"/>
    <property type="project" value="UniProtKB-SubCell"/>
</dbReference>
<evidence type="ECO:0000256" key="7">
    <source>
        <dbReference type="ARBA" id="ARBA00022722"/>
    </source>
</evidence>
<evidence type="ECO:0000256" key="16">
    <source>
        <dbReference type="ARBA" id="ARBA00039555"/>
    </source>
</evidence>
<gene>
    <name evidence="22" type="ORF">GIB67_021757</name>
</gene>
<dbReference type="PANTHER" id="PTHR23240:SF8">
    <property type="entry name" value="PROTEIN ARTEMIS"/>
    <property type="match status" value="1"/>
</dbReference>
<dbReference type="FunFam" id="3.60.15.10:FF:000061">
    <property type="entry name" value="Interstrand crosslink repair protein"/>
    <property type="match status" value="1"/>
</dbReference>
<keyword evidence="8" id="KW-0255">Endonuclease</keyword>
<comment type="catalytic activity">
    <reaction evidence="1">
        <text>a beta-lactam + H2O = a substituted beta-amino acid</text>
        <dbReference type="Rhea" id="RHEA:20401"/>
        <dbReference type="ChEBI" id="CHEBI:15377"/>
        <dbReference type="ChEBI" id="CHEBI:35627"/>
        <dbReference type="ChEBI" id="CHEBI:140347"/>
        <dbReference type="EC" id="3.5.2.6"/>
    </reaction>
</comment>
<dbReference type="GO" id="GO:0036297">
    <property type="term" value="P:interstrand cross-link repair"/>
    <property type="evidence" value="ECO:0007669"/>
    <property type="project" value="TreeGrafter"/>
</dbReference>
<dbReference type="OrthoDB" id="262529at2759"/>
<dbReference type="EC" id="3.5.2.6" evidence="5"/>
<dbReference type="InterPro" id="IPR011084">
    <property type="entry name" value="DRMBL"/>
</dbReference>
<keyword evidence="10" id="KW-0378">Hydrolase</keyword>
<evidence type="ECO:0000256" key="8">
    <source>
        <dbReference type="ARBA" id="ARBA00022759"/>
    </source>
</evidence>
<keyword evidence="12" id="KW-0779">Telomere</keyword>
<evidence type="ECO:0000259" key="21">
    <source>
        <dbReference type="Pfam" id="PF07522"/>
    </source>
</evidence>
<evidence type="ECO:0000256" key="18">
    <source>
        <dbReference type="ARBA" id="ARBA00041693"/>
    </source>
</evidence>
<evidence type="ECO:0000313" key="23">
    <source>
        <dbReference type="Proteomes" id="UP000541444"/>
    </source>
</evidence>
<dbReference type="GO" id="GO:0035312">
    <property type="term" value="F:5'-3' DNA exonuclease activity"/>
    <property type="evidence" value="ECO:0007669"/>
    <property type="project" value="TreeGrafter"/>
</dbReference>
<accession>A0A7J7M9K7</accession>
<keyword evidence="23" id="KW-1185">Reference proteome</keyword>
<evidence type="ECO:0000256" key="11">
    <source>
        <dbReference type="ARBA" id="ARBA00022839"/>
    </source>
</evidence>
<feature type="domain" description="DNA repair metallo-beta-lactamase" evidence="21">
    <location>
        <begin position="221"/>
        <end position="332"/>
    </location>
</feature>
<dbReference type="PANTHER" id="PTHR23240">
    <property type="entry name" value="DNA CROSS-LINK REPAIR PROTEIN PSO2/SNM1-RELATED"/>
    <property type="match status" value="1"/>
</dbReference>